<dbReference type="InterPro" id="IPR011519">
    <property type="entry name" value="UnbV_ASPIC"/>
</dbReference>
<feature type="domain" description="ASPIC/UnbV" evidence="1">
    <location>
        <begin position="168"/>
        <end position="230"/>
    </location>
</feature>
<dbReference type="InterPro" id="IPR027039">
    <property type="entry name" value="Crtac1"/>
</dbReference>
<dbReference type="InterPro" id="IPR028994">
    <property type="entry name" value="Integrin_alpha_N"/>
</dbReference>
<evidence type="ECO:0000313" key="2">
    <source>
        <dbReference type="EMBL" id="CAD9222476.1"/>
    </source>
</evidence>
<dbReference type="EMBL" id="HBGH01001125">
    <property type="protein sequence ID" value="CAD9222476.1"/>
    <property type="molecule type" value="Transcribed_RNA"/>
</dbReference>
<organism evidence="2">
    <name type="scientific">Compsopogon caeruleus</name>
    <dbReference type="NCBI Taxonomy" id="31354"/>
    <lineage>
        <taxon>Eukaryota</taxon>
        <taxon>Rhodophyta</taxon>
        <taxon>Compsopogonophyceae</taxon>
        <taxon>Compsopogonales</taxon>
        <taxon>Compsopogonaceae</taxon>
        <taxon>Compsopogon</taxon>
    </lineage>
</organism>
<accession>A0A7S1T5H5</accession>
<protein>
    <recommendedName>
        <fullName evidence="1">ASPIC/UnbV domain-containing protein</fullName>
    </recommendedName>
</protein>
<dbReference type="SUPFAM" id="SSF69318">
    <property type="entry name" value="Integrin alpha N-terminal domain"/>
    <property type="match status" value="1"/>
</dbReference>
<dbReference type="PANTHER" id="PTHR16026:SF0">
    <property type="entry name" value="CARTILAGE ACIDIC PROTEIN 1"/>
    <property type="match status" value="1"/>
</dbReference>
<dbReference type="Pfam" id="PF07593">
    <property type="entry name" value="UnbV_ASPIC"/>
    <property type="match status" value="1"/>
</dbReference>
<proteinExistence type="predicted"/>
<name>A0A7S1T5H5_9RHOD</name>
<sequence>MELDYNNDGKMDLYITCGATWMYNCDDVLLKNTGIAFVDVSREAGIPLGDNHAKEGAVGDFNLDGFVDIFIPAWGGSKRGDQPNLLLVNQGNGTFQSITAHGIGASENVENLAGGGAGSFLSYEEGRLDIIMNFEYPGPWKYFKNLTPKGSNQFLVLKVDSDEQVSTAVGARVEAWIGNHRMTRRVGHCPSLTQSVPTWVHFGLGMATYVDRVQIFYVGGLVRVFQNVSAGFHAVSELF</sequence>
<gene>
    <name evidence="2" type="ORF">CCAE0312_LOCUS540</name>
</gene>
<dbReference type="AlphaFoldDB" id="A0A7S1T5H5"/>
<evidence type="ECO:0000259" key="1">
    <source>
        <dbReference type="Pfam" id="PF07593"/>
    </source>
</evidence>
<reference evidence="2" key="1">
    <citation type="submission" date="2021-01" db="EMBL/GenBank/DDBJ databases">
        <authorList>
            <person name="Corre E."/>
            <person name="Pelletier E."/>
            <person name="Niang G."/>
            <person name="Scheremetjew M."/>
            <person name="Finn R."/>
            <person name="Kale V."/>
            <person name="Holt S."/>
            <person name="Cochrane G."/>
            <person name="Meng A."/>
            <person name="Brown T."/>
            <person name="Cohen L."/>
        </authorList>
    </citation>
    <scope>NUCLEOTIDE SEQUENCE</scope>
    <source>
        <strain evidence="2">SAG 36.94</strain>
    </source>
</reference>
<dbReference type="PANTHER" id="PTHR16026">
    <property type="entry name" value="CARTILAGE ACIDIC PROTEIN 1"/>
    <property type="match status" value="1"/>
</dbReference>